<gene>
    <name evidence="2" type="ORF">L207DRAFT_483448</name>
</gene>
<protein>
    <submittedName>
        <fullName evidence="2">ThiJ/PfpI family protein</fullName>
    </submittedName>
</protein>
<dbReference type="STRING" id="1149755.A0A2J6S160"/>
<evidence type="ECO:0000259" key="1">
    <source>
        <dbReference type="Pfam" id="PF01965"/>
    </source>
</evidence>
<evidence type="ECO:0000313" key="3">
    <source>
        <dbReference type="Proteomes" id="UP000235786"/>
    </source>
</evidence>
<dbReference type="SUPFAM" id="SSF52317">
    <property type="entry name" value="Class I glutamine amidotransferase-like"/>
    <property type="match status" value="1"/>
</dbReference>
<dbReference type="Proteomes" id="UP000235786">
    <property type="component" value="Unassembled WGS sequence"/>
</dbReference>
<feature type="domain" description="DJ-1/PfpI" evidence="1">
    <location>
        <begin position="12"/>
        <end position="184"/>
    </location>
</feature>
<sequence>MPAQRIPHRFGLLLYPGFEVLDVFGPLEALNVISRKEFERIGVPYVSKITLSIITTTQTLEPVSPAEAGDVGAMLAQSIIPQYTIYDAPEDLEVLLIPGGMGSSNVGDDAVAWVSQMVPKLRYLFTVCTGADIAARAGALCGLRATTNKQAWASVTSKPTSAATYWVAHARWVQSSDRIWTTSGVSAGTDGFVAWIKAVYGEDIGTKACQWMEYSAVTDADHDPFTGNNKDVPPKVECTCESQEHANA</sequence>
<accession>A0A2J6S160</accession>
<dbReference type="InterPro" id="IPR029062">
    <property type="entry name" value="Class_I_gatase-like"/>
</dbReference>
<reference evidence="2 3" key="1">
    <citation type="submission" date="2016-04" db="EMBL/GenBank/DDBJ databases">
        <title>A degradative enzymes factory behind the ericoid mycorrhizal symbiosis.</title>
        <authorList>
            <consortium name="DOE Joint Genome Institute"/>
            <person name="Martino E."/>
            <person name="Morin E."/>
            <person name="Grelet G."/>
            <person name="Kuo A."/>
            <person name="Kohler A."/>
            <person name="Daghino S."/>
            <person name="Barry K."/>
            <person name="Choi C."/>
            <person name="Cichocki N."/>
            <person name="Clum A."/>
            <person name="Copeland A."/>
            <person name="Hainaut M."/>
            <person name="Haridas S."/>
            <person name="Labutti K."/>
            <person name="Lindquist E."/>
            <person name="Lipzen A."/>
            <person name="Khouja H.-R."/>
            <person name="Murat C."/>
            <person name="Ohm R."/>
            <person name="Olson A."/>
            <person name="Spatafora J."/>
            <person name="Veneault-Fourrey C."/>
            <person name="Henrissat B."/>
            <person name="Grigoriev I."/>
            <person name="Martin F."/>
            <person name="Perotto S."/>
        </authorList>
    </citation>
    <scope>NUCLEOTIDE SEQUENCE [LARGE SCALE GENOMIC DNA]</scope>
    <source>
        <strain evidence="2 3">F</strain>
    </source>
</reference>
<dbReference type="Gene3D" id="3.40.50.880">
    <property type="match status" value="1"/>
</dbReference>
<organism evidence="2 3">
    <name type="scientific">Hyaloscypha variabilis (strain UAMH 11265 / GT02V1 / F)</name>
    <name type="common">Meliniomyces variabilis</name>
    <dbReference type="NCBI Taxonomy" id="1149755"/>
    <lineage>
        <taxon>Eukaryota</taxon>
        <taxon>Fungi</taxon>
        <taxon>Dikarya</taxon>
        <taxon>Ascomycota</taxon>
        <taxon>Pezizomycotina</taxon>
        <taxon>Leotiomycetes</taxon>
        <taxon>Helotiales</taxon>
        <taxon>Hyaloscyphaceae</taxon>
        <taxon>Hyaloscypha</taxon>
        <taxon>Hyaloscypha variabilis</taxon>
    </lineage>
</organism>
<dbReference type="Pfam" id="PF01965">
    <property type="entry name" value="DJ-1_PfpI"/>
    <property type="match status" value="1"/>
</dbReference>
<proteinExistence type="predicted"/>
<keyword evidence="3" id="KW-1185">Reference proteome</keyword>
<dbReference type="AlphaFoldDB" id="A0A2J6S160"/>
<dbReference type="InterPro" id="IPR052158">
    <property type="entry name" value="INH-QAR"/>
</dbReference>
<dbReference type="OrthoDB" id="543156at2759"/>
<dbReference type="PANTHER" id="PTHR43130">
    <property type="entry name" value="ARAC-FAMILY TRANSCRIPTIONAL REGULATOR"/>
    <property type="match status" value="1"/>
</dbReference>
<dbReference type="PANTHER" id="PTHR43130:SF15">
    <property type="entry name" value="THIJ_PFPI FAMILY PROTEIN (AFU_ORTHOLOGUE AFUA_5G14240)"/>
    <property type="match status" value="1"/>
</dbReference>
<dbReference type="InterPro" id="IPR002818">
    <property type="entry name" value="DJ-1/PfpI"/>
</dbReference>
<evidence type="ECO:0000313" key="2">
    <source>
        <dbReference type="EMBL" id="PMD44485.1"/>
    </source>
</evidence>
<name>A0A2J6S160_HYAVF</name>
<dbReference type="EMBL" id="KZ613941">
    <property type="protein sequence ID" value="PMD44485.1"/>
    <property type="molecule type" value="Genomic_DNA"/>
</dbReference>